<protein>
    <submittedName>
        <fullName evidence="2">Uncharacterized protein</fullName>
    </submittedName>
</protein>
<evidence type="ECO:0000256" key="1">
    <source>
        <dbReference type="SAM" id="MobiDB-lite"/>
    </source>
</evidence>
<accession>A0A8K0MJ77</accession>
<feature type="compositionally biased region" description="Polar residues" evidence="1">
    <location>
        <begin position="53"/>
        <end position="74"/>
    </location>
</feature>
<comment type="caution">
    <text evidence="2">The sequence shown here is derived from an EMBL/GenBank/DDBJ whole genome shotgun (WGS) entry which is preliminary data.</text>
</comment>
<feature type="compositionally biased region" description="Basic residues" evidence="1">
    <location>
        <begin position="1"/>
        <end position="14"/>
    </location>
</feature>
<keyword evidence="3" id="KW-1185">Reference proteome</keyword>
<dbReference type="AlphaFoldDB" id="A0A8K0MJ77"/>
<organism evidence="2 3">
    <name type="scientific">Rhamnella rubrinervis</name>
    <dbReference type="NCBI Taxonomy" id="2594499"/>
    <lineage>
        <taxon>Eukaryota</taxon>
        <taxon>Viridiplantae</taxon>
        <taxon>Streptophyta</taxon>
        <taxon>Embryophyta</taxon>
        <taxon>Tracheophyta</taxon>
        <taxon>Spermatophyta</taxon>
        <taxon>Magnoliopsida</taxon>
        <taxon>eudicotyledons</taxon>
        <taxon>Gunneridae</taxon>
        <taxon>Pentapetalae</taxon>
        <taxon>rosids</taxon>
        <taxon>fabids</taxon>
        <taxon>Rosales</taxon>
        <taxon>Rhamnaceae</taxon>
        <taxon>rhamnoid group</taxon>
        <taxon>Rhamneae</taxon>
        <taxon>Rhamnella</taxon>
    </lineage>
</organism>
<gene>
    <name evidence="2" type="ORF">FNV43_RR08583</name>
</gene>
<feature type="region of interest" description="Disordered" evidence="1">
    <location>
        <begin position="1"/>
        <end position="74"/>
    </location>
</feature>
<sequence length="192" mass="21378">MKKKGCRNATRTRRSSMAELLETPSPAVSPTEKSPKSGMFSDSSKRKKIGAIGSSTSALFNSPSHTPSKTLSSVSDLKDLASSRLDDLKRHIDRSHSEIFKDLDAFNTRLHKRFKIQNEACQQVSNETEKEYKKISERIAESREAMMTSYAEFMEDAQATATHACKTSITKLSQSFEKAIDGLRSRYGISSS</sequence>
<dbReference type="EMBL" id="VOIH02000004">
    <property type="protein sequence ID" value="KAF3447877.1"/>
    <property type="molecule type" value="Genomic_DNA"/>
</dbReference>
<reference evidence="2" key="1">
    <citation type="submission" date="2020-03" db="EMBL/GenBank/DDBJ databases">
        <title>A high-quality chromosome-level genome assembly of a woody plant with both climbing and erect habits, Rhamnella rubrinervis.</title>
        <authorList>
            <person name="Lu Z."/>
            <person name="Yang Y."/>
            <person name="Zhu X."/>
            <person name="Sun Y."/>
        </authorList>
    </citation>
    <scope>NUCLEOTIDE SEQUENCE</scope>
    <source>
        <strain evidence="2">BYM</strain>
        <tissue evidence="2">Leaf</tissue>
    </source>
</reference>
<dbReference type="Proteomes" id="UP000796880">
    <property type="component" value="Unassembled WGS sequence"/>
</dbReference>
<evidence type="ECO:0000313" key="2">
    <source>
        <dbReference type="EMBL" id="KAF3447877.1"/>
    </source>
</evidence>
<dbReference type="PANTHER" id="PTHR37371">
    <property type="entry name" value="OS08G0180400 PROTEIN"/>
    <property type="match status" value="1"/>
</dbReference>
<name>A0A8K0MJ77_9ROSA</name>
<proteinExistence type="predicted"/>
<dbReference type="PANTHER" id="PTHR37371:SF1">
    <property type="entry name" value="KINESIN-LIKE PROTEIN"/>
    <property type="match status" value="1"/>
</dbReference>
<dbReference type="OrthoDB" id="1933837at2759"/>
<evidence type="ECO:0000313" key="3">
    <source>
        <dbReference type="Proteomes" id="UP000796880"/>
    </source>
</evidence>